<dbReference type="Proteomes" id="UP000254968">
    <property type="component" value="Unassembled WGS sequence"/>
</dbReference>
<name>A0A378I3X8_9GAMM</name>
<reference evidence="1 2" key="1">
    <citation type="submission" date="2018-06" db="EMBL/GenBank/DDBJ databases">
        <authorList>
            <consortium name="Pathogen Informatics"/>
            <person name="Doyle S."/>
        </authorList>
    </citation>
    <scope>NUCLEOTIDE SEQUENCE [LARGE SCALE GENOMIC DNA]</scope>
    <source>
        <strain evidence="1 2">NCTC13315</strain>
    </source>
</reference>
<keyword evidence="2" id="KW-1185">Reference proteome</keyword>
<accession>A0A378I3X8</accession>
<evidence type="ECO:0000313" key="1">
    <source>
        <dbReference type="EMBL" id="STX29396.1"/>
    </source>
</evidence>
<dbReference type="AlphaFoldDB" id="A0A378I3X8"/>
<proteinExistence type="predicted"/>
<dbReference type="InterPro" id="IPR008949">
    <property type="entry name" value="Isoprenoid_synthase_dom_sf"/>
</dbReference>
<dbReference type="SUPFAM" id="SSF48576">
    <property type="entry name" value="Terpenoid synthases"/>
    <property type="match status" value="1"/>
</dbReference>
<protein>
    <submittedName>
        <fullName evidence="1">Uncharacterized protein</fullName>
    </submittedName>
</protein>
<dbReference type="RefSeq" id="WP_115303070.1">
    <property type="nucleotide sequence ID" value="NZ_CAAAHO010000002.1"/>
</dbReference>
<organism evidence="1 2">
    <name type="scientific">Legionella beliardensis</name>
    <dbReference type="NCBI Taxonomy" id="91822"/>
    <lineage>
        <taxon>Bacteria</taxon>
        <taxon>Pseudomonadati</taxon>
        <taxon>Pseudomonadota</taxon>
        <taxon>Gammaproteobacteria</taxon>
        <taxon>Legionellales</taxon>
        <taxon>Legionellaceae</taxon>
        <taxon>Legionella</taxon>
    </lineage>
</organism>
<dbReference type="EMBL" id="UGNV01000001">
    <property type="protein sequence ID" value="STX29396.1"/>
    <property type="molecule type" value="Genomic_DNA"/>
</dbReference>
<evidence type="ECO:0000313" key="2">
    <source>
        <dbReference type="Proteomes" id="UP000254968"/>
    </source>
</evidence>
<gene>
    <name evidence="1" type="ORF">NCTC13315_01939</name>
</gene>
<dbReference type="OrthoDB" id="5643076at2"/>
<sequence>MNTSVESRIADYYKLGFKRNKSLFSEFLPKGYAQVTLNQVPADYFKDLINTKILLGLFITLCDDFVDNPTYANPKLINELAKIPLDDVSIDTQGLTEFESKVVSFAKELFQQIISFLQKLPHFDCLKMLLYFDIKQFFNGLHYSQLIRIFPQMTNTVECACYLPHNMGIIIVGMMDLMAIADFDINEFGIIREFFWFAQRFSNICNTLTTFERELNEHDFGNEIMLLSAQENRQGDIGSYQEAKEKLIAEQLTIIDQIALYQINSFSTLEYIKGLKYLQSLHQSMQGFI</sequence>